<feature type="transmembrane region" description="Helical" evidence="1">
    <location>
        <begin position="140"/>
        <end position="160"/>
    </location>
</feature>
<accession>A0A2U8Q5U2</accession>
<name>A0A2U8Q5U2_9BRAD</name>
<reference evidence="2 3" key="1">
    <citation type="journal article" date="2017" name="Syst. Appl. Microbiol.">
        <title>Soybeans inoculated with root zone soils of Canadian native legumes harbour diverse and novel Bradyrhizobium spp. that possess agricultural potential.</title>
        <authorList>
            <person name="Bromfield E.S.P."/>
            <person name="Cloutier S."/>
            <person name="Tambong J.T."/>
            <person name="Tran Thi T.V."/>
        </authorList>
    </citation>
    <scope>NUCLEOTIDE SEQUENCE [LARGE SCALE GENOMIC DNA]</scope>
    <source>
        <strain evidence="2 3">39S1MB</strain>
    </source>
</reference>
<feature type="transmembrane region" description="Helical" evidence="1">
    <location>
        <begin position="12"/>
        <end position="37"/>
    </location>
</feature>
<sequence>MTARLRKLMDDLAETFWLLPALIVFIGALSAAGLVQLDRSGILPRWLLEGWLYDGGATGARTLLGAVASSTIGVAGTSFSITIAALSLAAGQMGPRLLRNFTRDRGNQLTLGIFLGTFCYSLIVLRSVRTQDEGAFIPHLSLTIAIILAFVCVATLVYFVGHMAGRINVDTVIELVSDEVQSAIVRLTTDKKPAAPPPTEFWRHGVAINDSRQGYLQHIDDQGLADWAASHNTAIRLLLRPGHYVFPGAPIAIVVPQVEGADAAIQDATALGPQRVSSADLEFAVRQLVEVAVRALSPGINDPHTAMSALDRLGGALCQLVPLHLPTGVVTRDDRPTLVVPSIQYEGLLNAMFHMIRQNAAANAAVLIRMLNVLTAVVSAERDGSRMASLKLHADLIVGDARRNITAPSDVQDVERRYAAFLATQNGGPLGELKR</sequence>
<evidence type="ECO:0000256" key="1">
    <source>
        <dbReference type="SAM" id="Phobius"/>
    </source>
</evidence>
<keyword evidence="1" id="KW-0812">Transmembrane</keyword>
<reference evidence="2 3" key="2">
    <citation type="journal article" date="2019" name="Int. J. Syst. Evol. Microbiol.">
        <title>Description and complete genome sequence of Bradyrhizobium amphicarpaeae sp. nov., harbouring photosystem and nitrogen-fixation genes.</title>
        <authorList>
            <person name="Bromfield E.S.P."/>
            <person name="Cloutier S."/>
            <person name="Nguyen H.D.T."/>
        </authorList>
    </citation>
    <scope>NUCLEOTIDE SEQUENCE [LARGE SCALE GENOMIC DNA]</scope>
    <source>
        <strain evidence="2 3">39S1MB</strain>
    </source>
</reference>
<dbReference type="Proteomes" id="UP000215884">
    <property type="component" value="Chromosome"/>
</dbReference>
<dbReference type="Pfam" id="PF10011">
    <property type="entry name" value="DUF2254"/>
    <property type="match status" value="1"/>
</dbReference>
<keyword evidence="1" id="KW-0472">Membrane</keyword>
<keyword evidence="1" id="KW-1133">Transmembrane helix</keyword>
<gene>
    <name evidence="2" type="ORF">CIT40_16030</name>
</gene>
<feature type="transmembrane region" description="Helical" evidence="1">
    <location>
        <begin position="109"/>
        <end position="128"/>
    </location>
</feature>
<proteinExistence type="predicted"/>
<feature type="transmembrane region" description="Helical" evidence="1">
    <location>
        <begin position="63"/>
        <end position="88"/>
    </location>
</feature>
<organism evidence="2 3">
    <name type="scientific">Bradyrhizobium amphicarpaeae</name>
    <dbReference type="NCBI Taxonomy" id="1404768"/>
    <lineage>
        <taxon>Bacteria</taxon>
        <taxon>Pseudomonadati</taxon>
        <taxon>Pseudomonadota</taxon>
        <taxon>Alphaproteobacteria</taxon>
        <taxon>Hyphomicrobiales</taxon>
        <taxon>Nitrobacteraceae</taxon>
        <taxon>Bradyrhizobium</taxon>
    </lineage>
</organism>
<dbReference type="OrthoDB" id="2955631at2"/>
<dbReference type="KEGG" id="brq:CIT40_16030"/>
<dbReference type="AlphaFoldDB" id="A0A2U8Q5U2"/>
<evidence type="ECO:0000313" key="2">
    <source>
        <dbReference type="EMBL" id="AWM04705.1"/>
    </source>
</evidence>
<keyword evidence="3" id="KW-1185">Reference proteome</keyword>
<dbReference type="EMBL" id="CP029426">
    <property type="protein sequence ID" value="AWM04705.1"/>
    <property type="molecule type" value="Genomic_DNA"/>
</dbReference>
<dbReference type="InterPro" id="IPR018723">
    <property type="entry name" value="DUF2254_membrane"/>
</dbReference>
<protein>
    <submittedName>
        <fullName evidence="2">DUF2254 domain-containing protein</fullName>
    </submittedName>
</protein>
<evidence type="ECO:0000313" key="3">
    <source>
        <dbReference type="Proteomes" id="UP000215884"/>
    </source>
</evidence>